<keyword evidence="4" id="KW-1185">Reference proteome</keyword>
<keyword evidence="1" id="KW-0540">Nuclease</keyword>
<dbReference type="GeneID" id="68350303"/>
<dbReference type="Proteomes" id="UP000824596">
    <property type="component" value="Unassembled WGS sequence"/>
</dbReference>
<evidence type="ECO:0000313" key="3">
    <source>
        <dbReference type="EMBL" id="KAH0968532.1"/>
    </source>
</evidence>
<dbReference type="GO" id="GO:0003723">
    <property type="term" value="F:RNA binding"/>
    <property type="evidence" value="ECO:0007669"/>
    <property type="project" value="InterPro"/>
</dbReference>
<organism evidence="3 4">
    <name type="scientific">Hirsutella rhossiliensis</name>
    <dbReference type="NCBI Taxonomy" id="111463"/>
    <lineage>
        <taxon>Eukaryota</taxon>
        <taxon>Fungi</taxon>
        <taxon>Dikarya</taxon>
        <taxon>Ascomycota</taxon>
        <taxon>Pezizomycotina</taxon>
        <taxon>Sordariomycetes</taxon>
        <taxon>Hypocreomycetidae</taxon>
        <taxon>Hypocreales</taxon>
        <taxon>Ophiocordycipitaceae</taxon>
        <taxon>Hirsutella</taxon>
    </lineage>
</organism>
<dbReference type="SUPFAM" id="SSF53933">
    <property type="entry name" value="Microbial ribonucleases"/>
    <property type="match status" value="1"/>
</dbReference>
<evidence type="ECO:0000313" key="4">
    <source>
        <dbReference type="Proteomes" id="UP000824596"/>
    </source>
</evidence>
<evidence type="ECO:0000256" key="2">
    <source>
        <dbReference type="ARBA" id="ARBA00022801"/>
    </source>
</evidence>
<gene>
    <name evidence="3" type="ORF">HRG_01174</name>
</gene>
<sequence length="155" mass="17338">MAYRQEPMRPTQENVGAAAALRRNQKLVVIFKLSNDYCSGTYYILYVGFFSTDRLSERLARSQDRKQQLITYESSPVSYMEQEVDLNKCLGSEYVTLRSNPGPDRVAINRNHEVFGQITHTGAAGNGFVGCTGAIPMPDRRLAGNPRRCGGVDRI</sequence>
<dbReference type="RefSeq" id="XP_044726045.1">
    <property type="nucleotide sequence ID" value="XM_044859645.1"/>
</dbReference>
<dbReference type="GO" id="GO:0016787">
    <property type="term" value="F:hydrolase activity"/>
    <property type="evidence" value="ECO:0007669"/>
    <property type="project" value="UniProtKB-KW"/>
</dbReference>
<accession>A0A9P8NCB1</accession>
<keyword evidence="2" id="KW-0378">Hydrolase</keyword>
<dbReference type="OrthoDB" id="5425539at2759"/>
<protein>
    <submittedName>
        <fullName evidence="3">Uncharacterized protein</fullName>
    </submittedName>
</protein>
<dbReference type="Gene3D" id="3.10.450.30">
    <property type="entry name" value="Microbial ribonucleases"/>
    <property type="match status" value="1"/>
</dbReference>
<dbReference type="Pfam" id="PF00545">
    <property type="entry name" value="Ribonuclease"/>
    <property type="match status" value="1"/>
</dbReference>
<name>A0A9P8NCB1_9HYPO</name>
<reference evidence="3" key="1">
    <citation type="submission" date="2021-09" db="EMBL/GenBank/DDBJ databases">
        <title>A high-quality genome of the endoparasitic fungus Hirsutella rhossiliensis with a comparison of Hirsutella genomes reveals transposable elements contributing to genome size variation.</title>
        <authorList>
            <person name="Lin R."/>
            <person name="Jiao Y."/>
            <person name="Sun X."/>
            <person name="Ling J."/>
            <person name="Xie B."/>
            <person name="Cheng X."/>
        </authorList>
    </citation>
    <scope>NUCLEOTIDE SEQUENCE</scope>
    <source>
        <strain evidence="3">HR02</strain>
    </source>
</reference>
<comment type="caution">
    <text evidence="3">The sequence shown here is derived from an EMBL/GenBank/DDBJ whole genome shotgun (WGS) entry which is preliminary data.</text>
</comment>
<evidence type="ECO:0000256" key="1">
    <source>
        <dbReference type="ARBA" id="ARBA00022722"/>
    </source>
</evidence>
<dbReference type="InterPro" id="IPR000026">
    <property type="entry name" value="N1-like"/>
</dbReference>
<dbReference type="EMBL" id="JAIZPD010000001">
    <property type="protein sequence ID" value="KAH0968532.1"/>
    <property type="molecule type" value="Genomic_DNA"/>
</dbReference>
<dbReference type="GO" id="GO:0004521">
    <property type="term" value="F:RNA endonuclease activity"/>
    <property type="evidence" value="ECO:0007669"/>
    <property type="project" value="InterPro"/>
</dbReference>
<proteinExistence type="predicted"/>
<dbReference type="InterPro" id="IPR016191">
    <property type="entry name" value="Ribonuclease/ribotoxin"/>
</dbReference>
<dbReference type="AlphaFoldDB" id="A0A9P8NCB1"/>